<evidence type="ECO:0000256" key="2">
    <source>
        <dbReference type="ARBA" id="ARBA00022741"/>
    </source>
</evidence>
<dbReference type="OrthoDB" id="4319884at2"/>
<dbReference type="InterPro" id="IPR027417">
    <property type="entry name" value="P-loop_NTPase"/>
</dbReference>
<gene>
    <name evidence="6" type="ORF">A7U43_08955</name>
</gene>
<dbReference type="KEGG" id="madi:A7U43_08955"/>
<keyword evidence="6" id="KW-0067">ATP-binding</keyword>
<comment type="similarity">
    <text evidence="1">Belongs to the GPN-loop GTPase family.</text>
</comment>
<organism evidence="6 7">
    <name type="scientific">Mycobacterium adipatum</name>
    <dbReference type="NCBI Taxonomy" id="1682113"/>
    <lineage>
        <taxon>Bacteria</taxon>
        <taxon>Bacillati</taxon>
        <taxon>Actinomycetota</taxon>
        <taxon>Actinomycetes</taxon>
        <taxon>Mycobacteriales</taxon>
        <taxon>Mycobacteriaceae</taxon>
        <taxon>Mycobacterium</taxon>
    </lineage>
</organism>
<proteinExistence type="inferred from homology"/>
<dbReference type="Pfam" id="PF03029">
    <property type="entry name" value="ATP_bind_1"/>
    <property type="match status" value="1"/>
</dbReference>
<accession>A0A172UK62</accession>
<evidence type="ECO:0000256" key="4">
    <source>
        <dbReference type="ARBA" id="ARBA00023134"/>
    </source>
</evidence>
<dbReference type="GO" id="GO:0005525">
    <property type="term" value="F:GTP binding"/>
    <property type="evidence" value="ECO:0007669"/>
    <property type="project" value="UniProtKB-KW"/>
</dbReference>
<dbReference type="InterPro" id="IPR004130">
    <property type="entry name" value="Gpn"/>
</dbReference>
<evidence type="ECO:0000256" key="5">
    <source>
        <dbReference type="SAM" id="MobiDB-lite"/>
    </source>
</evidence>
<keyword evidence="3" id="KW-0378">Hydrolase</keyword>
<evidence type="ECO:0000256" key="1">
    <source>
        <dbReference type="ARBA" id="ARBA00005290"/>
    </source>
</evidence>
<dbReference type="Proteomes" id="UP000077143">
    <property type="component" value="Chromosome"/>
</dbReference>
<evidence type="ECO:0000313" key="6">
    <source>
        <dbReference type="EMBL" id="ANE79436.1"/>
    </source>
</evidence>
<dbReference type="PANTHER" id="PTHR42708">
    <property type="entry name" value="ATP/GTP-BINDING PROTEIN-RELATED"/>
    <property type="match status" value="1"/>
</dbReference>
<dbReference type="InterPro" id="IPR052705">
    <property type="entry name" value="Gliding_Motility_GTPase"/>
</dbReference>
<dbReference type="AlphaFoldDB" id="A0A172UK62"/>
<dbReference type="STRING" id="1682113.A7U43_08955"/>
<keyword evidence="7" id="KW-1185">Reference proteome</keyword>
<protein>
    <submittedName>
        <fullName evidence="6">ATP-binding protein</fullName>
    </submittedName>
</protein>
<dbReference type="GO" id="GO:0005524">
    <property type="term" value="F:ATP binding"/>
    <property type="evidence" value="ECO:0007669"/>
    <property type="project" value="UniProtKB-KW"/>
</dbReference>
<reference evidence="6 7" key="1">
    <citation type="submission" date="2016-05" db="EMBL/GenBank/DDBJ databases">
        <title>Complete genome sequence of a phthalic acid esters degrading Mycobacterium sp. YC-RL4.</title>
        <authorList>
            <person name="Ren L."/>
            <person name="Fan S."/>
            <person name="Ruth N."/>
            <person name="Jia Y."/>
            <person name="Wang J."/>
            <person name="Qiao C."/>
        </authorList>
    </citation>
    <scope>NUCLEOTIDE SEQUENCE [LARGE SCALE GENOMIC DNA]</scope>
    <source>
        <strain evidence="6 7">YC-RL4</strain>
    </source>
</reference>
<feature type="region of interest" description="Disordered" evidence="5">
    <location>
        <begin position="1"/>
        <end position="26"/>
    </location>
</feature>
<evidence type="ECO:0000256" key="3">
    <source>
        <dbReference type="ARBA" id="ARBA00022801"/>
    </source>
</evidence>
<dbReference type="GO" id="GO:0016787">
    <property type="term" value="F:hydrolase activity"/>
    <property type="evidence" value="ECO:0007669"/>
    <property type="project" value="UniProtKB-KW"/>
</dbReference>
<sequence>MAFGHFEGPRNQAGPSTGRSERPGATKIVVSGGFGSGKTTFVGAVSEIMPLRTEALVTTASAGVDGLDATPHKNTTTVAMDFGRITLAEDLVLYLFGTPGQRRFWFMWDDLVRGAIGAVILVDIRRLQDSFAAIDFFEARGLPFLIAINEFDGAPSYPVSAVRQALALREDIPIVSVDARDRHSARAALIAVAEYALAAV</sequence>
<name>A0A172UK62_9MYCO</name>
<evidence type="ECO:0000313" key="7">
    <source>
        <dbReference type="Proteomes" id="UP000077143"/>
    </source>
</evidence>
<keyword evidence="2" id="KW-0547">Nucleotide-binding</keyword>
<dbReference type="Gene3D" id="3.40.50.300">
    <property type="entry name" value="P-loop containing nucleotide triphosphate hydrolases"/>
    <property type="match status" value="1"/>
</dbReference>
<dbReference type="CDD" id="cd00882">
    <property type="entry name" value="Ras_like_GTPase"/>
    <property type="match status" value="1"/>
</dbReference>
<keyword evidence="4" id="KW-0342">GTP-binding</keyword>
<dbReference type="SUPFAM" id="SSF52540">
    <property type="entry name" value="P-loop containing nucleoside triphosphate hydrolases"/>
    <property type="match status" value="1"/>
</dbReference>
<dbReference type="EMBL" id="CP015596">
    <property type="protein sequence ID" value="ANE79436.1"/>
    <property type="molecule type" value="Genomic_DNA"/>
</dbReference>
<dbReference type="PANTHER" id="PTHR42708:SF1">
    <property type="entry name" value="GLIDING MOTILITY PROTEIN MGLA"/>
    <property type="match status" value="1"/>
</dbReference>